<dbReference type="AlphaFoldDB" id="F2UEJ6"/>
<feature type="compositionally biased region" description="Polar residues" evidence="1">
    <location>
        <begin position="10"/>
        <end position="31"/>
    </location>
</feature>
<dbReference type="Proteomes" id="UP000007799">
    <property type="component" value="Unassembled WGS sequence"/>
</dbReference>
<proteinExistence type="predicted"/>
<evidence type="ECO:0000313" key="3">
    <source>
        <dbReference type="Proteomes" id="UP000007799"/>
    </source>
</evidence>
<feature type="compositionally biased region" description="Low complexity" evidence="1">
    <location>
        <begin position="32"/>
        <end position="44"/>
    </location>
</feature>
<organism evidence="3">
    <name type="scientific">Salpingoeca rosetta (strain ATCC 50818 / BSB-021)</name>
    <dbReference type="NCBI Taxonomy" id="946362"/>
    <lineage>
        <taxon>Eukaryota</taxon>
        <taxon>Choanoflagellata</taxon>
        <taxon>Craspedida</taxon>
        <taxon>Salpingoecidae</taxon>
        <taxon>Salpingoeca</taxon>
    </lineage>
</organism>
<dbReference type="GeneID" id="16072664"/>
<dbReference type="KEGG" id="sre:PTSG_12476"/>
<dbReference type="InParanoid" id="F2UEJ6"/>
<dbReference type="EMBL" id="GL832971">
    <property type="protein sequence ID" value="EGD75046.1"/>
    <property type="molecule type" value="Genomic_DNA"/>
</dbReference>
<evidence type="ECO:0000256" key="1">
    <source>
        <dbReference type="SAM" id="MobiDB-lite"/>
    </source>
</evidence>
<sequence length="178" mass="19740">MCASPLHQHPFSSQRQRQATKQSKPIGSISHTATQPPQPQSTTNQPPPFFEPRPSKQATSAMKVVDEEHLESVVGRSFKRAMEGAAWGVGIGGLAALALNKFSPWYRRLTPALKAYSLLVPVIGGMMIIGEGELVAIEREHHRQHHKEQMQKRMEEFRRLDAETHAARQQAANASSSS</sequence>
<evidence type="ECO:0000313" key="2">
    <source>
        <dbReference type="EMBL" id="EGD75046.1"/>
    </source>
</evidence>
<protein>
    <submittedName>
        <fullName evidence="2">Uncharacterized protein</fullName>
    </submittedName>
</protein>
<accession>F2UEJ6</accession>
<feature type="region of interest" description="Disordered" evidence="1">
    <location>
        <begin position="1"/>
        <end position="61"/>
    </location>
</feature>
<name>F2UEJ6_SALR5</name>
<dbReference type="STRING" id="946362.F2UEJ6"/>
<dbReference type="RefSeq" id="XP_004992099.1">
    <property type="nucleotide sequence ID" value="XM_004992042.1"/>
</dbReference>
<keyword evidence="3" id="KW-1185">Reference proteome</keyword>
<gene>
    <name evidence="2" type="ORF">PTSG_12476</name>
</gene>
<reference evidence="2" key="1">
    <citation type="submission" date="2009-08" db="EMBL/GenBank/DDBJ databases">
        <title>Annotation of Salpingoeca rosetta.</title>
        <authorList>
            <consortium name="The Broad Institute Genome Sequencing Platform"/>
            <person name="Russ C."/>
            <person name="Cuomo C."/>
            <person name="Burger G."/>
            <person name="Gray M.W."/>
            <person name="Holland P.W.H."/>
            <person name="King N."/>
            <person name="Lang F.B.F."/>
            <person name="Roger A.J."/>
            <person name="Ruiz-Trillo I."/>
            <person name="Young S.K."/>
            <person name="Zeng Q."/>
            <person name="Gargeya S."/>
            <person name="Alvarado L."/>
            <person name="Berlin A."/>
            <person name="Chapman S.B."/>
            <person name="Chen Z."/>
            <person name="Freedman E."/>
            <person name="Gellesch M."/>
            <person name="Goldberg J."/>
            <person name="Griggs A."/>
            <person name="Gujja S."/>
            <person name="Heilman E."/>
            <person name="Heiman D."/>
            <person name="Howarth C."/>
            <person name="Mehta T."/>
            <person name="Neiman D."/>
            <person name="Pearson M."/>
            <person name="Roberts A."/>
            <person name="Saif S."/>
            <person name="Shea T."/>
            <person name="Shenoy N."/>
            <person name="Sisk P."/>
            <person name="Stolte C."/>
            <person name="Sykes S."/>
            <person name="White J."/>
            <person name="Yandava C."/>
            <person name="Haas B."/>
            <person name="Nusbaum C."/>
            <person name="Birren B."/>
        </authorList>
    </citation>
    <scope>NUCLEOTIDE SEQUENCE [LARGE SCALE GENOMIC DNA]</scope>
    <source>
        <strain evidence="2">ATCC 50818</strain>
    </source>
</reference>